<protein>
    <recommendedName>
        <fullName evidence="13">Aromatic amino acid permease</fullName>
    </recommendedName>
</protein>
<comment type="catalytic activity">
    <reaction evidence="11">
        <text>L-tyrosine(in) + H(+)(in) = L-tyrosine(out) + H(+)(out)</text>
        <dbReference type="Rhea" id="RHEA:28875"/>
        <dbReference type="ChEBI" id="CHEBI:15378"/>
        <dbReference type="ChEBI" id="CHEBI:58315"/>
    </reaction>
</comment>
<feature type="transmembrane region" description="Helical" evidence="13">
    <location>
        <begin position="170"/>
        <end position="193"/>
    </location>
</feature>
<dbReference type="GO" id="GO:0015293">
    <property type="term" value="F:symporter activity"/>
    <property type="evidence" value="ECO:0007669"/>
    <property type="project" value="UniProtKB-KW"/>
</dbReference>
<evidence type="ECO:0000256" key="8">
    <source>
        <dbReference type="ARBA" id="ARBA00022970"/>
    </source>
</evidence>
<comment type="caution">
    <text evidence="13">Lacks conserved residue(s) required for the propagation of feature annotation.</text>
</comment>
<name>A0A484X280_ECOLX</name>
<dbReference type="EMBL" id="CAADIS010000004">
    <property type="protein sequence ID" value="VFS18138.1"/>
    <property type="molecule type" value="Genomic_DNA"/>
</dbReference>
<evidence type="ECO:0000256" key="13">
    <source>
        <dbReference type="RuleBase" id="RU367149"/>
    </source>
</evidence>
<evidence type="ECO:0000256" key="12">
    <source>
        <dbReference type="ARBA" id="ARBA00055036"/>
    </source>
</evidence>
<keyword evidence="10 13" id="KW-0472">Membrane</keyword>
<dbReference type="InterPro" id="IPR018227">
    <property type="entry name" value="Amino_acid_transport_2"/>
</dbReference>
<evidence type="ECO:0000313" key="14">
    <source>
        <dbReference type="EMBL" id="VFS18138.1"/>
    </source>
</evidence>
<evidence type="ECO:0000256" key="3">
    <source>
        <dbReference type="ARBA" id="ARBA00022448"/>
    </source>
</evidence>
<comment type="function">
    <text evidence="13">Involved in transporting aromatic amino acids across the cytoplasmic membrane.</text>
</comment>
<feature type="transmembrane region" description="Helical" evidence="13">
    <location>
        <begin position="137"/>
        <end position="158"/>
    </location>
</feature>
<keyword evidence="9 13" id="KW-1133">Transmembrane helix</keyword>
<comment type="similarity">
    <text evidence="2 13">Belongs to the amino acid/polyamine transporter 2 family. Mtr/TnaB/TyrP permease subfamily.</text>
</comment>
<dbReference type="NCBIfam" id="NF011711">
    <property type="entry name" value="PRK15132.1"/>
    <property type="match status" value="1"/>
</dbReference>
<evidence type="ECO:0000256" key="7">
    <source>
        <dbReference type="ARBA" id="ARBA00022847"/>
    </source>
</evidence>
<feature type="transmembrane region" description="Helical" evidence="13">
    <location>
        <begin position="325"/>
        <end position="344"/>
    </location>
</feature>
<dbReference type="FunFam" id="1.20.1740.10:FF:000032">
    <property type="entry name" value="Tyrosine-specific transport system"/>
    <property type="match status" value="1"/>
</dbReference>
<evidence type="ECO:0000256" key="4">
    <source>
        <dbReference type="ARBA" id="ARBA00022475"/>
    </source>
</evidence>
<evidence type="ECO:0000256" key="11">
    <source>
        <dbReference type="ARBA" id="ARBA00052797"/>
    </source>
</evidence>
<dbReference type="AlphaFoldDB" id="A0A484X280"/>
<dbReference type="Pfam" id="PF03222">
    <property type="entry name" value="Trp_Tyr_perm"/>
    <property type="match status" value="1"/>
</dbReference>
<dbReference type="Gene3D" id="1.20.1740.10">
    <property type="entry name" value="Amino acid/polyamine transporter I"/>
    <property type="match status" value="1"/>
</dbReference>
<proteinExistence type="inferred from homology"/>
<accession>A0A484X280</accession>
<comment type="function">
    <text evidence="12">Transports tyrosine across the cytoplasmic membrane. The transport system is energized by the proton motive force.</text>
</comment>
<dbReference type="InterPro" id="IPR013059">
    <property type="entry name" value="Trp_tyr_transpt"/>
</dbReference>
<keyword evidence="8 13" id="KW-0029">Amino-acid transport</keyword>
<evidence type="ECO:0000256" key="2">
    <source>
        <dbReference type="ARBA" id="ARBA00005452"/>
    </source>
</evidence>
<dbReference type="PANTHER" id="PTHR46997">
    <property type="entry name" value="LOW AFFINITY TRYPTOPHAN PERMEASE-RELATED"/>
    <property type="match status" value="1"/>
</dbReference>
<evidence type="ECO:0000256" key="1">
    <source>
        <dbReference type="ARBA" id="ARBA00004429"/>
    </source>
</evidence>
<feature type="transmembrane region" description="Helical" evidence="13">
    <location>
        <begin position="20"/>
        <end position="46"/>
    </location>
</feature>
<dbReference type="PANTHER" id="PTHR46997:SF2">
    <property type="entry name" value="TYROSINE-SPECIFIC TRANSPORT SYSTEM"/>
    <property type="match status" value="1"/>
</dbReference>
<comment type="subcellular location">
    <subcellularLocation>
        <location evidence="1 13">Cell inner membrane</location>
        <topology evidence="1 13">Multi-pass membrane protein</topology>
    </subcellularLocation>
</comment>
<keyword evidence="3 13" id="KW-0813">Transport</keyword>
<dbReference type="NCBIfam" id="TIGR00837">
    <property type="entry name" value="araaP"/>
    <property type="match status" value="1"/>
</dbReference>
<dbReference type="GO" id="GO:0005886">
    <property type="term" value="C:plasma membrane"/>
    <property type="evidence" value="ECO:0007669"/>
    <property type="project" value="UniProtKB-SubCell"/>
</dbReference>
<dbReference type="InterPro" id="IPR013061">
    <property type="entry name" value="Trp/try_permease_CS"/>
</dbReference>
<feature type="transmembrane region" description="Helical" evidence="13">
    <location>
        <begin position="67"/>
        <end position="89"/>
    </location>
</feature>
<keyword evidence="4 13" id="KW-1003">Cell membrane</keyword>
<dbReference type="PROSITE" id="PS00594">
    <property type="entry name" value="AROMATIC_AA_PERMEASE_1"/>
    <property type="match status" value="1"/>
</dbReference>
<feature type="transmembrane region" description="Helical" evidence="13">
    <location>
        <begin position="205"/>
        <end position="224"/>
    </location>
</feature>
<gene>
    <name evidence="14" type="primary">tyrP</name>
    <name evidence="14" type="ORF">NCTC9001_02575</name>
</gene>
<sequence length="454" mass="49209">MAGTTIGAGMLAMPLAAAGVGFSVTLILLIGLWALMCYTALLLLEVYQHVPADTGLGTLAKRYLGRYGQWLTGFSMMFLMYALTAAYISGAGELLASSISDWTGISMSATAGVLLFTFVAGGVVCVGTSLVDLFNRFLFSAKIIFLVVMLVLLLPHIHKVNLLTLPLQQGLALSAIPVIFTSFGFHGSVPSIVSYMDGNIRKLRWVFIIGSAIPLVAYIFWQLATLGSIDSTTFMGLLANHAGLNGLLQALREMVASPHVELAVHLFADLALATSFLGVALGLFDYLADLFQRSNTVGGRLQTGAITFLPPLAFALFYPRGFVMALGYAGVALAVLALIIPSLLTWQSRKHNPQAGYRGERWSSGAGGGVSLWYCCDWRAIFDCGRLVTRSGVIRFLLGARINADTQCDLLMQAALLKFLTTATRTRIVTPRFLFCFDRLLNSFFLRMRHPVCM</sequence>
<keyword evidence="5 13" id="KW-0997">Cell inner membrane</keyword>
<feature type="transmembrane region" description="Helical" evidence="13">
    <location>
        <begin position="109"/>
        <end position="130"/>
    </location>
</feature>
<keyword evidence="6 13" id="KW-0812">Transmembrane</keyword>
<reference evidence="14 15" key="1">
    <citation type="submission" date="2019-03" db="EMBL/GenBank/DDBJ databases">
        <authorList>
            <consortium name="Pathogen Informatics"/>
        </authorList>
    </citation>
    <scope>NUCLEOTIDE SEQUENCE [LARGE SCALE GENOMIC DNA]</scope>
    <source>
        <strain evidence="14 15">NCTC9001</strain>
    </source>
</reference>
<dbReference type="GO" id="GO:0015173">
    <property type="term" value="F:aromatic amino acid transmembrane transporter activity"/>
    <property type="evidence" value="ECO:0007669"/>
    <property type="project" value="UniProtKB-UniRule"/>
</dbReference>
<dbReference type="PRINTS" id="PR00166">
    <property type="entry name" value="AROAAPRMEASE"/>
</dbReference>
<evidence type="ECO:0000256" key="6">
    <source>
        <dbReference type="ARBA" id="ARBA00022692"/>
    </source>
</evidence>
<dbReference type="GO" id="GO:0003333">
    <property type="term" value="P:amino acid transmembrane transport"/>
    <property type="evidence" value="ECO:0007669"/>
    <property type="project" value="InterPro"/>
</dbReference>
<organism evidence="14 15">
    <name type="scientific">Escherichia coli</name>
    <dbReference type="NCBI Taxonomy" id="562"/>
    <lineage>
        <taxon>Bacteria</taxon>
        <taxon>Pseudomonadati</taxon>
        <taxon>Pseudomonadota</taxon>
        <taxon>Gammaproteobacteria</taxon>
        <taxon>Enterobacterales</taxon>
        <taxon>Enterobacteriaceae</taxon>
        <taxon>Escherichia</taxon>
    </lineage>
</organism>
<evidence type="ECO:0000313" key="15">
    <source>
        <dbReference type="Proteomes" id="UP000372890"/>
    </source>
</evidence>
<feature type="transmembrane region" description="Helical" evidence="13">
    <location>
        <begin position="299"/>
        <end position="319"/>
    </location>
</feature>
<dbReference type="Proteomes" id="UP000372890">
    <property type="component" value="Unassembled WGS sequence"/>
</dbReference>
<feature type="transmembrane region" description="Helical" evidence="13">
    <location>
        <begin position="262"/>
        <end position="287"/>
    </location>
</feature>
<keyword evidence="7" id="KW-0769">Symport</keyword>
<evidence type="ECO:0000256" key="10">
    <source>
        <dbReference type="ARBA" id="ARBA00023136"/>
    </source>
</evidence>
<evidence type="ECO:0000256" key="9">
    <source>
        <dbReference type="ARBA" id="ARBA00022989"/>
    </source>
</evidence>
<evidence type="ECO:0000256" key="5">
    <source>
        <dbReference type="ARBA" id="ARBA00022519"/>
    </source>
</evidence>